<evidence type="ECO:0000313" key="1">
    <source>
        <dbReference type="EMBL" id="KAF6812413.1"/>
    </source>
</evidence>
<accession>A0A8H6JG90</accession>
<dbReference type="Proteomes" id="UP000652219">
    <property type="component" value="Unassembled WGS sequence"/>
</dbReference>
<organism evidence="1 2">
    <name type="scientific">Colletotrichum sojae</name>
    <dbReference type="NCBI Taxonomy" id="2175907"/>
    <lineage>
        <taxon>Eukaryota</taxon>
        <taxon>Fungi</taxon>
        <taxon>Dikarya</taxon>
        <taxon>Ascomycota</taxon>
        <taxon>Pezizomycotina</taxon>
        <taxon>Sordariomycetes</taxon>
        <taxon>Hypocreomycetidae</taxon>
        <taxon>Glomerellales</taxon>
        <taxon>Glomerellaceae</taxon>
        <taxon>Colletotrichum</taxon>
        <taxon>Colletotrichum orchidearum species complex</taxon>
    </lineage>
</organism>
<protein>
    <submittedName>
        <fullName evidence="1">Uncharacterized protein</fullName>
    </submittedName>
</protein>
<evidence type="ECO:0000313" key="2">
    <source>
        <dbReference type="Proteomes" id="UP000652219"/>
    </source>
</evidence>
<comment type="caution">
    <text evidence="1">The sequence shown here is derived from an EMBL/GenBank/DDBJ whole genome shotgun (WGS) entry which is preliminary data.</text>
</comment>
<proteinExistence type="predicted"/>
<dbReference type="EMBL" id="WIGN01000063">
    <property type="protein sequence ID" value="KAF6812413.1"/>
    <property type="molecule type" value="Genomic_DNA"/>
</dbReference>
<name>A0A8H6JG90_9PEZI</name>
<dbReference type="AlphaFoldDB" id="A0A8H6JG90"/>
<reference evidence="1 2" key="1">
    <citation type="journal article" date="2020" name="Phytopathology">
        <title>Genome Sequence Resources of Colletotrichum truncatum, C. plurivorum, C. musicola, and C. sojae: Four Species Pathogenic to Soybean (Glycine max).</title>
        <authorList>
            <person name="Rogerio F."/>
            <person name="Boufleur T.R."/>
            <person name="Ciampi-Guillardi M."/>
            <person name="Sukno S.A."/>
            <person name="Thon M.R."/>
            <person name="Massola Junior N.S."/>
            <person name="Baroncelli R."/>
        </authorList>
    </citation>
    <scope>NUCLEOTIDE SEQUENCE [LARGE SCALE GENOMIC DNA]</scope>
    <source>
        <strain evidence="1 2">LFN0009</strain>
    </source>
</reference>
<gene>
    <name evidence="1" type="ORF">CSOJ01_05118</name>
</gene>
<sequence length="250" mass="29059">MTEPSYSRDELVSELKSYYEFLTQLYLPPEVIQYPPEGGWEHITPEFVDSFCLGKNDTVADLMKHIPYIRRTKEDDWDPWMVYEGATAVDFTGDVVLSLPTKYANEFLFEPQEGTISDIPPHVFVYATIASGRDGHYIFIDTERGTIVLADPQVGPDPTRLSDPEAPDEEAWRRFQTYTFPEFFSMAKEKFRKFEIAALDRKHVHYTDPDAPPVRIYREEGVFTERYDRERCMRRLDELAEQTGGENSEA</sequence>
<keyword evidence="2" id="KW-1185">Reference proteome</keyword>